<reference evidence="2 3" key="1">
    <citation type="journal article" date="2020" name="ISME J.">
        <title>Uncovering the hidden diversity of litter-decomposition mechanisms in mushroom-forming fungi.</title>
        <authorList>
            <person name="Floudas D."/>
            <person name="Bentzer J."/>
            <person name="Ahren D."/>
            <person name="Johansson T."/>
            <person name="Persson P."/>
            <person name="Tunlid A."/>
        </authorList>
    </citation>
    <scope>NUCLEOTIDE SEQUENCE [LARGE SCALE GENOMIC DNA]</scope>
    <source>
        <strain evidence="2 3">CBS 101986</strain>
    </source>
</reference>
<protein>
    <recommendedName>
        <fullName evidence="4">NAD(P)-binding domain-containing protein</fullName>
    </recommendedName>
</protein>
<organism evidence="2 3">
    <name type="scientific">Psilocybe cf. subviscida</name>
    <dbReference type="NCBI Taxonomy" id="2480587"/>
    <lineage>
        <taxon>Eukaryota</taxon>
        <taxon>Fungi</taxon>
        <taxon>Dikarya</taxon>
        <taxon>Basidiomycota</taxon>
        <taxon>Agaricomycotina</taxon>
        <taxon>Agaricomycetes</taxon>
        <taxon>Agaricomycetidae</taxon>
        <taxon>Agaricales</taxon>
        <taxon>Agaricineae</taxon>
        <taxon>Strophariaceae</taxon>
        <taxon>Psilocybe</taxon>
    </lineage>
</organism>
<feature type="region of interest" description="Disordered" evidence="1">
    <location>
        <begin position="228"/>
        <end position="256"/>
    </location>
</feature>
<evidence type="ECO:0008006" key="4">
    <source>
        <dbReference type="Google" id="ProtNLM"/>
    </source>
</evidence>
<evidence type="ECO:0000313" key="2">
    <source>
        <dbReference type="EMBL" id="KAF5323738.1"/>
    </source>
</evidence>
<proteinExistence type="predicted"/>
<evidence type="ECO:0000313" key="3">
    <source>
        <dbReference type="Proteomes" id="UP000567179"/>
    </source>
</evidence>
<accession>A0A8H5BJP5</accession>
<keyword evidence="3" id="KW-1185">Reference proteome</keyword>
<dbReference type="InterPro" id="IPR036291">
    <property type="entry name" value="NAD(P)-bd_dom_sf"/>
</dbReference>
<evidence type="ECO:0000256" key="1">
    <source>
        <dbReference type="SAM" id="MobiDB-lite"/>
    </source>
</evidence>
<dbReference type="Gene3D" id="3.40.50.720">
    <property type="entry name" value="NAD(P)-binding Rossmann-like Domain"/>
    <property type="match status" value="1"/>
</dbReference>
<gene>
    <name evidence="2" type="ORF">D9619_012992</name>
</gene>
<feature type="region of interest" description="Disordered" evidence="1">
    <location>
        <begin position="1"/>
        <end position="20"/>
    </location>
</feature>
<dbReference type="PANTHER" id="PTHR15020:SF50">
    <property type="entry name" value="UPF0659 PROTEIN YMR090W"/>
    <property type="match status" value="1"/>
</dbReference>
<name>A0A8H5BJP5_9AGAR</name>
<comment type="caution">
    <text evidence="2">The sequence shown here is derived from an EMBL/GenBank/DDBJ whole genome shotgun (WGS) entry which is preliminary data.</text>
</comment>
<dbReference type="Proteomes" id="UP000567179">
    <property type="component" value="Unassembled WGS sequence"/>
</dbReference>
<feature type="compositionally biased region" description="Polar residues" evidence="1">
    <location>
        <begin position="7"/>
        <end position="16"/>
    </location>
</feature>
<dbReference type="PANTHER" id="PTHR15020">
    <property type="entry name" value="FLAVIN REDUCTASE-RELATED"/>
    <property type="match status" value="1"/>
</dbReference>
<sequence length="336" mass="36406">MERVETGTIQTFSTPDIPSITPHKSTTLTMSTSSSSLNILVVGGSRHIGYHAALRFLDAGATVHYLLRNPAVFDADELVQAHVKAGRARLHKGDALNEDSTREVWSKASEERPVDFLLFTVGFTGDAKFSLTKGVIIDPANLVTQCLLNILCTMPKPTATSSSTEIQTKLIILSSSGVTRASRARVPILLKPMFGYLIALPLADKFASERVVAHVAGWDAEVADKKKGKGKNAPKYKWDGALEPEPSTHLTGDGWKNRAGLPARGTLPHAMILRAGLLNDGECRADAATDGKPVYRVAEGELGGFSVSRKDVAHFILEAVTKRWSEYGDRQVNVVY</sequence>
<dbReference type="OrthoDB" id="63935at2759"/>
<dbReference type="SUPFAM" id="SSF51735">
    <property type="entry name" value="NAD(P)-binding Rossmann-fold domains"/>
    <property type="match status" value="1"/>
</dbReference>
<dbReference type="AlphaFoldDB" id="A0A8H5BJP5"/>
<dbReference type="EMBL" id="JAACJJ010000017">
    <property type="protein sequence ID" value="KAF5323738.1"/>
    <property type="molecule type" value="Genomic_DNA"/>
</dbReference>